<dbReference type="AlphaFoldDB" id="A0A6A5UBE5"/>
<keyword evidence="2" id="KW-1185">Reference proteome</keyword>
<evidence type="ECO:0000313" key="2">
    <source>
        <dbReference type="Proteomes" id="UP000800035"/>
    </source>
</evidence>
<reference evidence="1" key="1">
    <citation type="journal article" date="2020" name="Stud. Mycol.">
        <title>101 Dothideomycetes genomes: a test case for predicting lifestyles and emergence of pathogens.</title>
        <authorList>
            <person name="Haridas S."/>
            <person name="Albert R."/>
            <person name="Binder M."/>
            <person name="Bloem J."/>
            <person name="Labutti K."/>
            <person name="Salamov A."/>
            <person name="Andreopoulos B."/>
            <person name="Baker S."/>
            <person name="Barry K."/>
            <person name="Bills G."/>
            <person name="Bluhm B."/>
            <person name="Cannon C."/>
            <person name="Castanera R."/>
            <person name="Culley D."/>
            <person name="Daum C."/>
            <person name="Ezra D."/>
            <person name="Gonzalez J."/>
            <person name="Henrissat B."/>
            <person name="Kuo A."/>
            <person name="Liang C."/>
            <person name="Lipzen A."/>
            <person name="Lutzoni F."/>
            <person name="Magnuson J."/>
            <person name="Mondo S."/>
            <person name="Nolan M."/>
            <person name="Ohm R."/>
            <person name="Pangilinan J."/>
            <person name="Park H.-J."/>
            <person name="Ramirez L."/>
            <person name="Alfaro M."/>
            <person name="Sun H."/>
            <person name="Tritt A."/>
            <person name="Yoshinaga Y."/>
            <person name="Zwiers L.-H."/>
            <person name="Turgeon B."/>
            <person name="Goodwin S."/>
            <person name="Spatafora J."/>
            <person name="Crous P."/>
            <person name="Grigoriev I."/>
        </authorList>
    </citation>
    <scope>NUCLEOTIDE SEQUENCE</scope>
    <source>
        <strain evidence="1">CBS 675.92</strain>
    </source>
</reference>
<gene>
    <name evidence="1" type="ORF">CC80DRAFT_462985</name>
</gene>
<name>A0A6A5UBE5_9PLEO</name>
<protein>
    <submittedName>
        <fullName evidence="1">Uncharacterized protein</fullName>
    </submittedName>
</protein>
<dbReference type="EMBL" id="ML976980">
    <property type="protein sequence ID" value="KAF1961650.1"/>
    <property type="molecule type" value="Genomic_DNA"/>
</dbReference>
<organism evidence="1 2">
    <name type="scientific">Byssothecium circinans</name>
    <dbReference type="NCBI Taxonomy" id="147558"/>
    <lineage>
        <taxon>Eukaryota</taxon>
        <taxon>Fungi</taxon>
        <taxon>Dikarya</taxon>
        <taxon>Ascomycota</taxon>
        <taxon>Pezizomycotina</taxon>
        <taxon>Dothideomycetes</taxon>
        <taxon>Pleosporomycetidae</taxon>
        <taxon>Pleosporales</taxon>
        <taxon>Massarineae</taxon>
        <taxon>Massarinaceae</taxon>
        <taxon>Byssothecium</taxon>
    </lineage>
</organism>
<sequence length="118" mass="13668">MENTRKGPFHLVTFNTAPDRAKRLIGRMIERLNDRYEIIHVYNCEFASTVRQHQPNLLFSASMWTPEQAQEIREIAQRERAGIKTHAIPEGLQVQRGSDAILEYLLEKIPPLLDSVEL</sequence>
<dbReference type="OrthoDB" id="2772415at2759"/>
<dbReference type="Proteomes" id="UP000800035">
    <property type="component" value="Unassembled WGS sequence"/>
</dbReference>
<evidence type="ECO:0000313" key="1">
    <source>
        <dbReference type="EMBL" id="KAF1961650.1"/>
    </source>
</evidence>
<accession>A0A6A5UBE5</accession>
<proteinExistence type="predicted"/>